<dbReference type="RefSeq" id="WP_354487849.1">
    <property type="nucleotide sequence ID" value="NZ_JBEPMC010000001.1"/>
</dbReference>
<proteinExistence type="predicted"/>
<reference evidence="1 2" key="1">
    <citation type="submission" date="2024-06" db="EMBL/GenBank/DDBJ databases">
        <title>Genomic Encyclopedia of Type Strains, Phase IV (KMG-IV): sequencing the most valuable type-strain genomes for metagenomic binning, comparative biology and taxonomic classification.</title>
        <authorList>
            <person name="Goeker M."/>
        </authorList>
    </citation>
    <scope>NUCLEOTIDE SEQUENCE [LARGE SCALE GENOMIC DNA]</scope>
    <source>
        <strain evidence="1 2">DSM 100022</strain>
    </source>
</reference>
<gene>
    <name evidence="1" type="ORF">ABID19_000585</name>
</gene>
<keyword evidence="2" id="KW-1185">Reference proteome</keyword>
<dbReference type="EMBL" id="JBEPMC010000001">
    <property type="protein sequence ID" value="MET3577570.1"/>
    <property type="molecule type" value="Genomic_DNA"/>
</dbReference>
<sequence length="64" mass="7245">MKVETGFTRYNLATKNLAAGQNLGLDFELAITKSKLPVAEWGRQNPGSAKALWRPSYYVAQWRM</sequence>
<evidence type="ECO:0000313" key="2">
    <source>
        <dbReference type="Proteomes" id="UP001549204"/>
    </source>
</evidence>
<comment type="caution">
    <text evidence="1">The sequence shown here is derived from an EMBL/GenBank/DDBJ whole genome shotgun (WGS) entry which is preliminary data.</text>
</comment>
<accession>A0ABV2GH17</accession>
<protein>
    <submittedName>
        <fullName evidence="1">Uncharacterized protein</fullName>
    </submittedName>
</protein>
<organism evidence="1 2">
    <name type="scientific">Mesorhizobium robiniae</name>
    <dbReference type="NCBI Taxonomy" id="559315"/>
    <lineage>
        <taxon>Bacteria</taxon>
        <taxon>Pseudomonadati</taxon>
        <taxon>Pseudomonadota</taxon>
        <taxon>Alphaproteobacteria</taxon>
        <taxon>Hyphomicrobiales</taxon>
        <taxon>Phyllobacteriaceae</taxon>
        <taxon>Mesorhizobium</taxon>
    </lineage>
</organism>
<dbReference type="Proteomes" id="UP001549204">
    <property type="component" value="Unassembled WGS sequence"/>
</dbReference>
<evidence type="ECO:0000313" key="1">
    <source>
        <dbReference type="EMBL" id="MET3577570.1"/>
    </source>
</evidence>
<name>A0ABV2GH17_9HYPH</name>